<evidence type="ECO:0000256" key="3">
    <source>
        <dbReference type="PROSITE-ProRule" id="PRU00176"/>
    </source>
</evidence>
<keyword evidence="1" id="KW-0677">Repeat</keyword>
<evidence type="ECO:0000313" key="8">
    <source>
        <dbReference type="EMBL" id="EKX73656.1"/>
    </source>
</evidence>
<proteinExistence type="predicted"/>
<dbReference type="GO" id="GO:0003723">
    <property type="term" value="F:RNA binding"/>
    <property type="evidence" value="ECO:0007669"/>
    <property type="project" value="UniProtKB-UniRule"/>
</dbReference>
<comment type="caution">
    <text evidence="8">The sequence shown here is derived from an EMBL/GenBank/DDBJ whole genome shotgun (WGS) entry which is preliminary data.</text>
</comment>
<evidence type="ECO:0000256" key="1">
    <source>
        <dbReference type="ARBA" id="ARBA00022737"/>
    </source>
</evidence>
<feature type="coiled-coil region" evidence="4">
    <location>
        <begin position="290"/>
        <end position="317"/>
    </location>
</feature>
<dbReference type="GeneID" id="15806579"/>
<accession>L1LE84</accession>
<dbReference type="RefSeq" id="XP_004833108.1">
    <property type="nucleotide sequence ID" value="XM_004833051.1"/>
</dbReference>
<dbReference type="InterPro" id="IPR008984">
    <property type="entry name" value="SMAD_FHA_dom_sf"/>
</dbReference>
<dbReference type="CDD" id="cd15457">
    <property type="entry name" value="NADAR"/>
    <property type="match status" value="1"/>
</dbReference>
<dbReference type="KEGG" id="beq:BEWA_036920"/>
<dbReference type="Pfam" id="PF00076">
    <property type="entry name" value="RRM_1"/>
    <property type="match status" value="1"/>
</dbReference>
<dbReference type="PANTHER" id="PTHR23236">
    <property type="entry name" value="EUKARYOTIC TRANSLATION INITIATION FACTOR 4B/4H"/>
    <property type="match status" value="1"/>
</dbReference>
<dbReference type="InterPro" id="IPR012816">
    <property type="entry name" value="NADAR"/>
</dbReference>
<evidence type="ECO:0000259" key="7">
    <source>
        <dbReference type="PROSITE" id="PS50102"/>
    </source>
</evidence>
<dbReference type="Gene3D" id="2.60.200.20">
    <property type="match status" value="1"/>
</dbReference>
<dbReference type="PANTHER" id="PTHR23236:SF119">
    <property type="entry name" value="NUCLEAR RNA-BINDING PROTEIN SART-3"/>
    <property type="match status" value="1"/>
</dbReference>
<evidence type="ECO:0000313" key="9">
    <source>
        <dbReference type="Proteomes" id="UP000031512"/>
    </source>
</evidence>
<name>L1LE84_THEEQ</name>
<dbReference type="InterPro" id="IPR000253">
    <property type="entry name" value="FHA_dom"/>
</dbReference>
<dbReference type="VEuPathDB" id="PiroplasmaDB:BEWA_036920"/>
<dbReference type="Gene3D" id="3.30.70.330">
    <property type="match status" value="1"/>
</dbReference>
<feature type="domain" description="FHA" evidence="6">
    <location>
        <begin position="200"/>
        <end position="250"/>
    </location>
</feature>
<sequence length="435" mass="50886">MGADDEYFRRMFTRIDNFVGEYDFLDLNYPCNIRFKGHNFPSVAHVIYLLRYVHKIDGVEYHFTLHGGLQETFVNSITALKSEDLNKDLEPNPEWESWRYECLDKILRDKFKRNVELREKLRKTGDRDILYILHDLYLGSDGKNGQNILGRITEGIRADIEQFKDHVVWLSVCNNLCSEPFSIEIEQDDDRFDLTGSNCYDIGRLPSCHIKPLNTSISRIHASVFVDKGANIYIVNYNALTGLKLNNRTLEAHTPKRLHNGDEFTLGTSSRIYKVYIDRDHTRNYLERVEDRRKENVKKASLKAKNLENELKTFLEGSLEVMVSNVSYKTKRAELYDFFGVCGEIDSIKIPQRGRSEEGDDACASRGIAFIKFKTRKAAEAALEKDGTSLNYRKIQVKYATQDSWEATFVRSRERRSRSREYRRSRSTDRKRYRR</sequence>
<dbReference type="eggNOG" id="ENOG502S5QA">
    <property type="taxonomic scope" value="Eukaryota"/>
</dbReference>
<dbReference type="EMBL" id="ACOU01000002">
    <property type="protein sequence ID" value="EKX73656.1"/>
    <property type="molecule type" value="Genomic_DNA"/>
</dbReference>
<dbReference type="SUPFAM" id="SSF143990">
    <property type="entry name" value="YbiA-like"/>
    <property type="match status" value="1"/>
</dbReference>
<dbReference type="SUPFAM" id="SSF49879">
    <property type="entry name" value="SMAD/FHA domain"/>
    <property type="match status" value="1"/>
</dbReference>
<feature type="region of interest" description="Disordered" evidence="5">
    <location>
        <begin position="414"/>
        <end position="435"/>
    </location>
</feature>
<protein>
    <recommendedName>
        <fullName evidence="10">FHA domain-containing protein</fullName>
    </recommendedName>
</protein>
<gene>
    <name evidence="8" type="ORF">BEWA_036920</name>
</gene>
<dbReference type="Pfam" id="PF00498">
    <property type="entry name" value="FHA"/>
    <property type="match status" value="1"/>
</dbReference>
<dbReference type="InterPro" id="IPR037238">
    <property type="entry name" value="YbiA-like_sf"/>
</dbReference>
<keyword evidence="2 3" id="KW-0694">RNA-binding</keyword>
<reference evidence="8 9" key="1">
    <citation type="journal article" date="2012" name="BMC Genomics">
        <title>Comparative genomic analysis and phylogenetic position of Theileria equi.</title>
        <authorList>
            <person name="Kappmeyer L.S."/>
            <person name="Thiagarajan M."/>
            <person name="Herndon D.R."/>
            <person name="Ramsay J.D."/>
            <person name="Caler E."/>
            <person name="Djikeng A."/>
            <person name="Gillespie J.J."/>
            <person name="Lau A.O."/>
            <person name="Roalson E.H."/>
            <person name="Silva J.C."/>
            <person name="Silva M.G."/>
            <person name="Suarez C.E."/>
            <person name="Ueti M.W."/>
            <person name="Nene V.M."/>
            <person name="Mealey R.H."/>
            <person name="Knowles D.P."/>
            <person name="Brayton K.A."/>
        </authorList>
    </citation>
    <scope>NUCLEOTIDE SEQUENCE [LARGE SCALE GENOMIC DNA]</scope>
    <source>
        <strain evidence="8 9">WA</strain>
    </source>
</reference>
<dbReference type="InterPro" id="IPR012677">
    <property type="entry name" value="Nucleotide-bd_a/b_plait_sf"/>
</dbReference>
<dbReference type="Gene3D" id="1.10.357.40">
    <property type="entry name" value="YbiA-like"/>
    <property type="match status" value="1"/>
</dbReference>
<dbReference type="OrthoDB" id="206452at2759"/>
<organism evidence="8 9">
    <name type="scientific">Theileria equi strain WA</name>
    <dbReference type="NCBI Taxonomy" id="1537102"/>
    <lineage>
        <taxon>Eukaryota</taxon>
        <taxon>Sar</taxon>
        <taxon>Alveolata</taxon>
        <taxon>Apicomplexa</taxon>
        <taxon>Aconoidasida</taxon>
        <taxon>Piroplasmida</taxon>
        <taxon>Theileriidae</taxon>
        <taxon>Theileria</taxon>
    </lineage>
</organism>
<evidence type="ECO:0000256" key="5">
    <source>
        <dbReference type="SAM" id="MobiDB-lite"/>
    </source>
</evidence>
<keyword evidence="4" id="KW-0175">Coiled coil</keyword>
<evidence type="ECO:0000256" key="2">
    <source>
        <dbReference type="ARBA" id="ARBA00022884"/>
    </source>
</evidence>
<dbReference type="PROSITE" id="PS50006">
    <property type="entry name" value="FHA_DOMAIN"/>
    <property type="match status" value="1"/>
</dbReference>
<dbReference type="Proteomes" id="UP000031512">
    <property type="component" value="Unassembled WGS sequence"/>
</dbReference>
<dbReference type="PROSITE" id="PS50102">
    <property type="entry name" value="RRM"/>
    <property type="match status" value="1"/>
</dbReference>
<evidence type="ECO:0008006" key="10">
    <source>
        <dbReference type="Google" id="ProtNLM"/>
    </source>
</evidence>
<dbReference type="STRING" id="1537102.L1LE84"/>
<dbReference type="InterPro" id="IPR035979">
    <property type="entry name" value="RBD_domain_sf"/>
</dbReference>
<dbReference type="SUPFAM" id="SSF54928">
    <property type="entry name" value="RNA-binding domain, RBD"/>
    <property type="match status" value="1"/>
</dbReference>
<dbReference type="AlphaFoldDB" id="L1LE84"/>
<feature type="compositionally biased region" description="Basic and acidic residues" evidence="5">
    <location>
        <begin position="419"/>
        <end position="435"/>
    </location>
</feature>
<dbReference type="InterPro" id="IPR000504">
    <property type="entry name" value="RRM_dom"/>
</dbReference>
<evidence type="ECO:0000256" key="4">
    <source>
        <dbReference type="SAM" id="Coils"/>
    </source>
</evidence>
<dbReference type="SMART" id="SM00360">
    <property type="entry name" value="RRM"/>
    <property type="match status" value="1"/>
</dbReference>
<evidence type="ECO:0000259" key="6">
    <source>
        <dbReference type="PROSITE" id="PS50006"/>
    </source>
</evidence>
<keyword evidence="9" id="KW-1185">Reference proteome</keyword>
<feature type="domain" description="RRM" evidence="7">
    <location>
        <begin position="319"/>
        <end position="402"/>
    </location>
</feature>